<evidence type="ECO:0000256" key="3">
    <source>
        <dbReference type="ARBA" id="ARBA00022777"/>
    </source>
</evidence>
<organism evidence="6 7">
    <name type="scientific">Corynebacterium lactis RW2-5</name>
    <dbReference type="NCBI Taxonomy" id="1408189"/>
    <lineage>
        <taxon>Bacteria</taxon>
        <taxon>Bacillati</taxon>
        <taxon>Actinomycetota</taxon>
        <taxon>Actinomycetes</taxon>
        <taxon>Mycobacteriales</taxon>
        <taxon>Corynebacteriaceae</taxon>
        <taxon>Corynebacterium</taxon>
    </lineage>
</organism>
<evidence type="ECO:0000256" key="1">
    <source>
        <dbReference type="ARBA" id="ARBA00009156"/>
    </source>
</evidence>
<evidence type="ECO:0000313" key="7">
    <source>
        <dbReference type="Proteomes" id="UP000058446"/>
    </source>
</evidence>
<dbReference type="InterPro" id="IPR018485">
    <property type="entry name" value="FGGY_C"/>
</dbReference>
<reference evidence="6 7" key="1">
    <citation type="submission" date="2013-10" db="EMBL/GenBank/DDBJ databases">
        <title>Complete genome sequence of Corynebacterium lactis DSM 45799(T), isolated from raw cow milk.</title>
        <authorList>
            <person name="Ruckert C."/>
            <person name="Albersmeier A."/>
            <person name="Lipski A."/>
            <person name="Kalinowski J."/>
        </authorList>
    </citation>
    <scope>NUCLEOTIDE SEQUENCE [LARGE SCALE GENOMIC DNA]</scope>
    <source>
        <strain evidence="6 7">RW2-5</strain>
    </source>
</reference>
<evidence type="ECO:0000259" key="4">
    <source>
        <dbReference type="Pfam" id="PF00370"/>
    </source>
</evidence>
<dbReference type="AlphaFoldDB" id="A0A0K2H173"/>
<gene>
    <name evidence="6" type="ORF">CLAC_08695</name>
</gene>
<sequence length="533" mass="58468">MINVLAYDLGTTGVKTCLFSIGDRVKRIDSVSANYKLHIMPGGGAEQDPEDWWDAIVSTTRKIAERNPEEVELLSGISFCAQMQSLVLVDEDARPVHRSLNYMDQRARAQMNKVIGGFPTFAGLNLFKAATCLRRTGVVPASVKDPVWKYHWVRENDPEAFSRAHKWLDVKESMIARMTGEFVMSRDSAFATMLLAKDTDKPAFDEVVMKKLGINADHMPTIVRSGDIVGKLRKEQAAELGLKAKIPVYAGGGDASLIGVGAGAVGVGETHVYMGTSGWVSTVTDKYTVDLTSMMAAIVGADPKTFNYFAELETAGKCLEWVRDHLALDEINVFLDQRHVAQGTNSAHASLYDYLSNVIAKAEPGSGGVLFAPWLHGNRSPFEDPLVRAAFFNISLESGKTEMLRAVVEGVCLHMRWFVEAHERNRHVTPSQRVRFVGGGALSDTTAQILADVLQRGVDVVDTPQDVGAVGAAILVATGMGLIESVEDADELITVEKSFEPNPDNKAVYDRQFHAFKGLYKANRKIYRILNSN</sequence>
<evidence type="ECO:0000259" key="5">
    <source>
        <dbReference type="Pfam" id="PF02782"/>
    </source>
</evidence>
<dbReference type="Proteomes" id="UP000058446">
    <property type="component" value="Chromosome"/>
</dbReference>
<dbReference type="InterPro" id="IPR050406">
    <property type="entry name" value="FGGY_Carb_Kinase"/>
</dbReference>
<protein>
    <submittedName>
        <fullName evidence="6">Sugar (Pentulose and hexulose) kinase</fullName>
    </submittedName>
</protein>
<dbReference type="GO" id="GO:0005975">
    <property type="term" value="P:carbohydrate metabolic process"/>
    <property type="evidence" value="ECO:0007669"/>
    <property type="project" value="InterPro"/>
</dbReference>
<dbReference type="PANTHER" id="PTHR43095">
    <property type="entry name" value="SUGAR KINASE"/>
    <property type="match status" value="1"/>
</dbReference>
<accession>A0A0K2H173</accession>
<dbReference type="InterPro" id="IPR018484">
    <property type="entry name" value="FGGY_N"/>
</dbReference>
<dbReference type="InterPro" id="IPR043129">
    <property type="entry name" value="ATPase_NBD"/>
</dbReference>
<feature type="domain" description="Carbohydrate kinase FGGY C-terminal" evidence="5">
    <location>
        <begin position="273"/>
        <end position="478"/>
    </location>
</feature>
<dbReference type="RefSeq" id="WP_211255352.1">
    <property type="nucleotide sequence ID" value="NZ_CP006841.1"/>
</dbReference>
<dbReference type="Pfam" id="PF00370">
    <property type="entry name" value="FGGY_N"/>
    <property type="match status" value="1"/>
</dbReference>
<dbReference type="Gene3D" id="3.30.420.40">
    <property type="match status" value="2"/>
</dbReference>
<keyword evidence="3 6" id="KW-0418">Kinase</keyword>
<evidence type="ECO:0000313" key="6">
    <source>
        <dbReference type="EMBL" id="ALA67780.1"/>
    </source>
</evidence>
<keyword evidence="7" id="KW-1185">Reference proteome</keyword>
<feature type="domain" description="Carbohydrate kinase FGGY N-terminal" evidence="4">
    <location>
        <begin position="4"/>
        <end position="257"/>
    </location>
</feature>
<proteinExistence type="inferred from homology"/>
<name>A0A0K2H173_9CORY</name>
<comment type="similarity">
    <text evidence="1">Belongs to the FGGY kinase family.</text>
</comment>
<dbReference type="CDD" id="cd07805">
    <property type="entry name" value="ASKHA_NBD_FGGY_CvXK-like"/>
    <property type="match status" value="1"/>
</dbReference>
<keyword evidence="2" id="KW-0808">Transferase</keyword>
<dbReference type="PIRSF" id="PIRSF000538">
    <property type="entry name" value="GlpK"/>
    <property type="match status" value="1"/>
</dbReference>
<dbReference type="PATRIC" id="fig|1408189.4.peg.1739"/>
<dbReference type="STRING" id="1408189.CLAC_08695"/>
<dbReference type="SUPFAM" id="SSF53067">
    <property type="entry name" value="Actin-like ATPase domain"/>
    <property type="match status" value="2"/>
</dbReference>
<dbReference type="GO" id="GO:0016301">
    <property type="term" value="F:kinase activity"/>
    <property type="evidence" value="ECO:0007669"/>
    <property type="project" value="UniProtKB-KW"/>
</dbReference>
<dbReference type="Pfam" id="PF02782">
    <property type="entry name" value="FGGY_C"/>
    <property type="match status" value="1"/>
</dbReference>
<dbReference type="KEGG" id="clw:CLAC_08695"/>
<dbReference type="InterPro" id="IPR000577">
    <property type="entry name" value="Carb_kinase_FGGY"/>
</dbReference>
<dbReference type="EMBL" id="CP006841">
    <property type="protein sequence ID" value="ALA67780.1"/>
    <property type="molecule type" value="Genomic_DNA"/>
</dbReference>
<evidence type="ECO:0000256" key="2">
    <source>
        <dbReference type="ARBA" id="ARBA00022679"/>
    </source>
</evidence>